<protein>
    <recommendedName>
        <fullName evidence="3">DUF2971 domain-containing protein</fullName>
    </recommendedName>
</protein>
<evidence type="ECO:0000313" key="1">
    <source>
        <dbReference type="EMBL" id="MBK9716815.1"/>
    </source>
</evidence>
<dbReference type="EMBL" id="JADKFW010000004">
    <property type="protein sequence ID" value="MBK9716815.1"/>
    <property type="molecule type" value="Genomic_DNA"/>
</dbReference>
<evidence type="ECO:0000313" key="2">
    <source>
        <dbReference type="Proteomes" id="UP000808349"/>
    </source>
</evidence>
<reference evidence="1 2" key="1">
    <citation type="submission" date="2020-10" db="EMBL/GenBank/DDBJ databases">
        <title>Connecting structure to function with the recovery of over 1000 high-quality activated sludge metagenome-assembled genomes encoding full-length rRNA genes using long-read sequencing.</title>
        <authorList>
            <person name="Singleton C.M."/>
            <person name="Petriglieri F."/>
            <person name="Kristensen J.M."/>
            <person name="Kirkegaard R.H."/>
            <person name="Michaelsen T.Y."/>
            <person name="Andersen M.H."/>
            <person name="Karst S.M."/>
            <person name="Dueholm M.S."/>
            <person name="Nielsen P.H."/>
            <person name="Albertsen M."/>
        </authorList>
    </citation>
    <scope>NUCLEOTIDE SEQUENCE [LARGE SCALE GENOMIC DNA]</scope>
    <source>
        <strain evidence="1">Ribe_18-Q3-R11-54_BAT3C.373</strain>
    </source>
</reference>
<organism evidence="1 2">
    <name type="scientific">Candidatus Defluviibacterium haderslevense</name>
    <dbReference type="NCBI Taxonomy" id="2981993"/>
    <lineage>
        <taxon>Bacteria</taxon>
        <taxon>Pseudomonadati</taxon>
        <taxon>Bacteroidota</taxon>
        <taxon>Saprospiria</taxon>
        <taxon>Saprospirales</taxon>
        <taxon>Saprospiraceae</taxon>
        <taxon>Candidatus Defluviibacterium</taxon>
    </lineage>
</organism>
<dbReference type="Proteomes" id="UP000808349">
    <property type="component" value="Unassembled WGS sequence"/>
</dbReference>
<dbReference type="AlphaFoldDB" id="A0A9D7XDM0"/>
<comment type="caution">
    <text evidence="1">The sequence shown here is derived from an EMBL/GenBank/DDBJ whole genome shotgun (WGS) entry which is preliminary data.</text>
</comment>
<sequence length="286" mass="33777">MKREYPIELKMLKYQPKLNTTLNRYMTIDQLLDFLVNKHIPLIRLDLFEDKLEGTKIEHIVLNNESEKMASNLFSEFDRDFLNININPINRNKIRDEREIFQKTNFASCWYCSEHESVAMWNLYSHPNSVAVRVNYNALIRSLESGEINLSYPSKNGLKIGRVKYTVFRKADNNSPLDKDEFTPGFIKDESFSHENEFRLILEIEKISERNSIGAENLIKENLINWDNVHDLKAIFIQFAKIEEIPFEIIFHPRSNVWHQSNIKYILNNNNLNIATYKSNLCDILN</sequence>
<evidence type="ECO:0008006" key="3">
    <source>
        <dbReference type="Google" id="ProtNLM"/>
    </source>
</evidence>
<proteinExistence type="predicted"/>
<name>A0A9D7XDM0_9BACT</name>
<accession>A0A9D7XDM0</accession>
<gene>
    <name evidence="1" type="ORF">IPO85_04745</name>
</gene>